<keyword evidence="1" id="KW-0472">Membrane</keyword>
<accession>A0A9Q0L0P9</accession>
<evidence type="ECO:0000313" key="3">
    <source>
        <dbReference type="Proteomes" id="UP001141806"/>
    </source>
</evidence>
<dbReference type="AlphaFoldDB" id="A0A9Q0L0P9"/>
<keyword evidence="1" id="KW-1133">Transmembrane helix</keyword>
<feature type="transmembrane region" description="Helical" evidence="1">
    <location>
        <begin position="51"/>
        <end position="70"/>
    </location>
</feature>
<protein>
    <submittedName>
        <fullName evidence="2">Uncharacterized protein</fullName>
    </submittedName>
</protein>
<evidence type="ECO:0000256" key="1">
    <source>
        <dbReference type="SAM" id="Phobius"/>
    </source>
</evidence>
<comment type="caution">
    <text evidence="2">The sequence shown here is derived from an EMBL/GenBank/DDBJ whole genome shotgun (WGS) entry which is preliminary data.</text>
</comment>
<dbReference type="Proteomes" id="UP001141806">
    <property type="component" value="Unassembled WGS sequence"/>
</dbReference>
<sequence>MTYDHLPKSTFPSLVDSSSQYSIAITSVVCVINLFYFSGTALVISYLDFEALLQILLLSGTAILISYPYFEAPLQIILLSVEKLDCCTSATVQIVKILKIEGETISELDGSLTARVYYDQNVALEEDRATPSTAVKVEHVALEVGSRTPSASVRVQSLFLSQCNHSDTEHGETANKEQVKEDNALKLDLKEDVHLVESERHSVIVEWSSIGAIQFIHFRDWSQQVAKPNYEDDAVLVADEVAILIHSIIHD</sequence>
<dbReference type="EMBL" id="JAMYWD010000002">
    <property type="protein sequence ID" value="KAJ4980156.1"/>
    <property type="molecule type" value="Genomic_DNA"/>
</dbReference>
<reference evidence="2" key="1">
    <citation type="journal article" date="2023" name="Plant J.">
        <title>The genome of the king protea, Protea cynaroides.</title>
        <authorList>
            <person name="Chang J."/>
            <person name="Duong T.A."/>
            <person name="Schoeman C."/>
            <person name="Ma X."/>
            <person name="Roodt D."/>
            <person name="Barker N."/>
            <person name="Li Z."/>
            <person name="Van de Peer Y."/>
            <person name="Mizrachi E."/>
        </authorList>
    </citation>
    <scope>NUCLEOTIDE SEQUENCE</scope>
    <source>
        <tissue evidence="2">Young leaves</tissue>
    </source>
</reference>
<name>A0A9Q0L0P9_9MAGN</name>
<evidence type="ECO:0000313" key="2">
    <source>
        <dbReference type="EMBL" id="KAJ4980156.1"/>
    </source>
</evidence>
<keyword evidence="3" id="KW-1185">Reference proteome</keyword>
<feature type="transmembrane region" description="Helical" evidence="1">
    <location>
        <begin position="20"/>
        <end position="44"/>
    </location>
</feature>
<keyword evidence="1" id="KW-0812">Transmembrane</keyword>
<organism evidence="2 3">
    <name type="scientific">Protea cynaroides</name>
    <dbReference type="NCBI Taxonomy" id="273540"/>
    <lineage>
        <taxon>Eukaryota</taxon>
        <taxon>Viridiplantae</taxon>
        <taxon>Streptophyta</taxon>
        <taxon>Embryophyta</taxon>
        <taxon>Tracheophyta</taxon>
        <taxon>Spermatophyta</taxon>
        <taxon>Magnoliopsida</taxon>
        <taxon>Proteales</taxon>
        <taxon>Proteaceae</taxon>
        <taxon>Protea</taxon>
    </lineage>
</organism>
<proteinExistence type="predicted"/>
<gene>
    <name evidence="2" type="ORF">NE237_010936</name>
</gene>